<dbReference type="CDD" id="cd00397">
    <property type="entry name" value="DNA_BRE_C"/>
    <property type="match status" value="1"/>
</dbReference>
<gene>
    <name evidence="4" type="ORF">CWI78_09005</name>
</gene>
<dbReference type="SUPFAM" id="SSF56349">
    <property type="entry name" value="DNA breaking-rejoining enzymes"/>
    <property type="match status" value="1"/>
</dbReference>
<dbReference type="PANTHER" id="PTHR30349">
    <property type="entry name" value="PHAGE INTEGRASE-RELATED"/>
    <property type="match status" value="1"/>
</dbReference>
<evidence type="ECO:0000256" key="2">
    <source>
        <dbReference type="ARBA" id="ARBA00023172"/>
    </source>
</evidence>
<comment type="caution">
    <text evidence="4">The sequence shown here is derived from an EMBL/GenBank/DDBJ whole genome shotgun (WGS) entry which is preliminary data.</text>
</comment>
<dbReference type="Proteomes" id="UP000288058">
    <property type="component" value="Unassembled WGS sequence"/>
</dbReference>
<keyword evidence="2" id="KW-0233">DNA recombination</keyword>
<dbReference type="NCBIfam" id="NF040693">
    <property type="entry name" value="recomb_GmtY"/>
    <property type="match status" value="1"/>
</dbReference>
<protein>
    <recommendedName>
        <fullName evidence="3">Tyr recombinase domain-containing protein</fullName>
    </recommendedName>
</protein>
<dbReference type="Pfam" id="PF00589">
    <property type="entry name" value="Phage_integrase"/>
    <property type="match status" value="1"/>
</dbReference>
<evidence type="ECO:0000313" key="5">
    <source>
        <dbReference type="Proteomes" id="UP000288058"/>
    </source>
</evidence>
<dbReference type="GO" id="GO:0003677">
    <property type="term" value="F:DNA binding"/>
    <property type="evidence" value="ECO:0007669"/>
    <property type="project" value="InterPro"/>
</dbReference>
<feature type="domain" description="Tyr recombinase" evidence="3">
    <location>
        <begin position="212"/>
        <end position="472"/>
    </location>
</feature>
<dbReference type="InterPro" id="IPR013762">
    <property type="entry name" value="Integrase-like_cat_sf"/>
</dbReference>
<dbReference type="GO" id="GO:0006310">
    <property type="term" value="P:DNA recombination"/>
    <property type="evidence" value="ECO:0007669"/>
    <property type="project" value="UniProtKB-KW"/>
</dbReference>
<dbReference type="GO" id="GO:0015074">
    <property type="term" value="P:DNA integration"/>
    <property type="evidence" value="ECO:0007669"/>
    <property type="project" value="UniProtKB-KW"/>
</dbReference>
<evidence type="ECO:0000313" key="4">
    <source>
        <dbReference type="EMBL" id="RUO68347.1"/>
    </source>
</evidence>
<reference evidence="5" key="1">
    <citation type="journal article" date="2018" name="Front. Microbiol.">
        <title>Genome-Based Analysis Reveals the Taxonomy and Diversity of the Family Idiomarinaceae.</title>
        <authorList>
            <person name="Liu Y."/>
            <person name="Lai Q."/>
            <person name="Shao Z."/>
        </authorList>
    </citation>
    <scope>NUCLEOTIDE SEQUENCE [LARGE SCALE GENOMIC DNA]</scope>
    <source>
        <strain evidence="5">R22</strain>
    </source>
</reference>
<dbReference type="OrthoDB" id="2078692at2"/>
<dbReference type="PROSITE" id="PS51898">
    <property type="entry name" value="TYR_RECOMBINASE"/>
    <property type="match status" value="1"/>
</dbReference>
<dbReference type="EMBL" id="PIQC01000006">
    <property type="protein sequence ID" value="RUO68347.1"/>
    <property type="molecule type" value="Genomic_DNA"/>
</dbReference>
<keyword evidence="1" id="KW-0229">DNA integration</keyword>
<dbReference type="PANTHER" id="PTHR30349:SF64">
    <property type="entry name" value="PROPHAGE INTEGRASE INTD-RELATED"/>
    <property type="match status" value="1"/>
</dbReference>
<name>A0A432YY90_9GAMM</name>
<dbReference type="InterPro" id="IPR011010">
    <property type="entry name" value="DNA_brk_join_enz"/>
</dbReference>
<dbReference type="AlphaFoldDB" id="A0A432YY90"/>
<dbReference type="Gene3D" id="1.10.443.10">
    <property type="entry name" value="Intergrase catalytic core"/>
    <property type="match status" value="1"/>
</dbReference>
<accession>A0A432YY90</accession>
<sequence length="487" mass="56124">MDIKERNYCYPLHHVVVIQKILSPAFAKAPFLYLNIEGKPILFRGLVEYFEYHFDSSLTWKRTVARAIGLFFDYSVAIQSQNSPTVKLSSFKLLRNFAIAVAIGTNKDESKIDPLGLYWPASGVATAKRYLSAIQDFITWASLEGFYSSALEQGLTSPTNERAMAKYFHEASKAKQFSFFSHLMKKESLIRSIVYRENKRVVKFRNRQGTHSFDKAFPSEWIPKLIQDGFLLDEETGEEDITAKMITTLLMFTGMRESEFCHLWFNDLVPLPDGRLKGFLREPSDSYCNIIGEGNKSRREYLAERGLLPRNDIANPHWYFAGWKELKVDSSLSAELFFLHKNIEMLLSNMFFSYLDYRELLLKKYRLTHNGLDHPFLFVKKHQDTGAPYSISAYVDALKRAYKRLNKKYNLNIKYGKNYGTSPHGFRHCFARLLKEAGVDPKVIQNCLRQRSIASQEAYTEPTAAFVSAELNKARNANDFFDAIGMS</sequence>
<evidence type="ECO:0000259" key="3">
    <source>
        <dbReference type="PROSITE" id="PS51898"/>
    </source>
</evidence>
<dbReference type="InterPro" id="IPR002104">
    <property type="entry name" value="Integrase_catalytic"/>
</dbReference>
<organism evidence="4 5">
    <name type="scientific">Idiomarina ramblicola</name>
    <dbReference type="NCBI Taxonomy" id="263724"/>
    <lineage>
        <taxon>Bacteria</taxon>
        <taxon>Pseudomonadati</taxon>
        <taxon>Pseudomonadota</taxon>
        <taxon>Gammaproteobacteria</taxon>
        <taxon>Alteromonadales</taxon>
        <taxon>Idiomarinaceae</taxon>
        <taxon>Idiomarina</taxon>
    </lineage>
</organism>
<dbReference type="InterPro" id="IPR050090">
    <property type="entry name" value="Tyrosine_recombinase_XerCD"/>
</dbReference>
<keyword evidence="5" id="KW-1185">Reference proteome</keyword>
<dbReference type="RefSeq" id="WP_126782347.1">
    <property type="nucleotide sequence ID" value="NZ_PIQC01000006.1"/>
</dbReference>
<proteinExistence type="predicted"/>
<evidence type="ECO:0000256" key="1">
    <source>
        <dbReference type="ARBA" id="ARBA00022908"/>
    </source>
</evidence>